<accession>A0AAW2AIW7</accession>
<reference evidence="2 3" key="1">
    <citation type="submission" date="2024-05" db="EMBL/GenBank/DDBJ databases">
        <title>A high-quality chromosomal-level genome assembly of Topmouth culter (Culter alburnus).</title>
        <authorList>
            <person name="Zhao H."/>
        </authorList>
    </citation>
    <scope>NUCLEOTIDE SEQUENCE [LARGE SCALE GENOMIC DNA]</scope>
    <source>
        <strain evidence="2">CATC2023</strain>
        <tissue evidence="2">Muscle</tissue>
    </source>
</reference>
<sequence length="68" mass="6900">MGESHPSHRPQPQAPGEGCPEESGPDSLSPRSATRRDPGPALDSGRIQTRAAGGAAKTSKSPCRAPPG</sequence>
<dbReference type="Proteomes" id="UP001479290">
    <property type="component" value="Unassembled WGS sequence"/>
</dbReference>
<keyword evidence="3" id="KW-1185">Reference proteome</keyword>
<dbReference type="EMBL" id="JAWDJR010000007">
    <property type="protein sequence ID" value="KAK9972487.1"/>
    <property type="molecule type" value="Genomic_DNA"/>
</dbReference>
<feature type="non-terminal residue" evidence="2">
    <location>
        <position position="68"/>
    </location>
</feature>
<feature type="region of interest" description="Disordered" evidence="1">
    <location>
        <begin position="1"/>
        <end position="68"/>
    </location>
</feature>
<organism evidence="2 3">
    <name type="scientific">Culter alburnus</name>
    <name type="common">Topmouth culter</name>
    <dbReference type="NCBI Taxonomy" id="194366"/>
    <lineage>
        <taxon>Eukaryota</taxon>
        <taxon>Metazoa</taxon>
        <taxon>Chordata</taxon>
        <taxon>Craniata</taxon>
        <taxon>Vertebrata</taxon>
        <taxon>Euteleostomi</taxon>
        <taxon>Actinopterygii</taxon>
        <taxon>Neopterygii</taxon>
        <taxon>Teleostei</taxon>
        <taxon>Ostariophysi</taxon>
        <taxon>Cypriniformes</taxon>
        <taxon>Xenocyprididae</taxon>
        <taxon>Xenocypridinae</taxon>
        <taxon>Culter</taxon>
    </lineage>
</organism>
<evidence type="ECO:0000313" key="2">
    <source>
        <dbReference type="EMBL" id="KAK9972487.1"/>
    </source>
</evidence>
<comment type="caution">
    <text evidence="2">The sequence shown here is derived from an EMBL/GenBank/DDBJ whole genome shotgun (WGS) entry which is preliminary data.</text>
</comment>
<evidence type="ECO:0000256" key="1">
    <source>
        <dbReference type="SAM" id="MobiDB-lite"/>
    </source>
</evidence>
<name>A0AAW2AIW7_CULAL</name>
<proteinExistence type="predicted"/>
<evidence type="ECO:0000313" key="3">
    <source>
        <dbReference type="Proteomes" id="UP001479290"/>
    </source>
</evidence>
<gene>
    <name evidence="2" type="ORF">ABG768_025791</name>
</gene>
<protein>
    <submittedName>
        <fullName evidence="2">Uncharacterized protein</fullName>
    </submittedName>
</protein>
<dbReference type="AlphaFoldDB" id="A0AAW2AIW7"/>